<dbReference type="Gene3D" id="3.40.50.450">
    <property type="match status" value="1"/>
</dbReference>
<dbReference type="Pfam" id="PF06908">
    <property type="entry name" value="YpsA"/>
    <property type="match status" value="1"/>
</dbReference>
<dbReference type="PANTHER" id="PTHR38440">
    <property type="entry name" value="UPF0398 PROTEIN YPSA"/>
    <property type="match status" value="1"/>
</dbReference>
<sequence>MTMLIKEANIRPACCFAGPRPQSLPIGFDEENAGCLRLKQVLKEQAVYLIEALGVTHFMCGVDLGVGQFAAEIVLDLKRDYPEITLECVIPCEDQAAKWTIGQRDRYFSIVERCDKETLLQRHYTKDCIKKKKEYMVKQSNYVLAVWNGKPGGAGNILAFARTLGKTVILIDPNTFEVRTDSNKH</sequence>
<comment type="caution">
    <text evidence="1">The sequence shown here is derived from an EMBL/GenBank/DDBJ whole genome shotgun (WGS) entry which is preliminary data.</text>
</comment>
<organism evidence="1 2">
    <name type="scientific">Desulfosporosinus metallidurans</name>
    <dbReference type="NCBI Taxonomy" id="1888891"/>
    <lineage>
        <taxon>Bacteria</taxon>
        <taxon>Bacillati</taxon>
        <taxon>Bacillota</taxon>
        <taxon>Clostridia</taxon>
        <taxon>Eubacteriales</taxon>
        <taxon>Desulfitobacteriaceae</taxon>
        <taxon>Desulfosporosinus</taxon>
    </lineage>
</organism>
<dbReference type="STRING" id="1888891.DSOL_3795"/>
<dbReference type="RefSeq" id="WP_235838882.1">
    <property type="nucleotide sequence ID" value="NZ_MLBF01000037.1"/>
</dbReference>
<dbReference type="AlphaFoldDB" id="A0A1Q8QNT3"/>
<dbReference type="EMBL" id="MLBF01000037">
    <property type="protein sequence ID" value="OLN28984.1"/>
    <property type="molecule type" value="Genomic_DNA"/>
</dbReference>
<evidence type="ECO:0000313" key="2">
    <source>
        <dbReference type="Proteomes" id="UP000186102"/>
    </source>
</evidence>
<evidence type="ECO:0008006" key="3">
    <source>
        <dbReference type="Google" id="ProtNLM"/>
    </source>
</evidence>
<dbReference type="InterPro" id="IPR010697">
    <property type="entry name" value="YspA"/>
</dbReference>
<dbReference type="Proteomes" id="UP000186102">
    <property type="component" value="Unassembled WGS sequence"/>
</dbReference>
<proteinExistence type="predicted"/>
<gene>
    <name evidence="1" type="ORF">DSOL_3795</name>
</gene>
<accession>A0A1Q8QNT3</accession>
<protein>
    <recommendedName>
        <fullName evidence="3">DUF1273 family protein</fullName>
    </recommendedName>
</protein>
<dbReference type="SUPFAM" id="SSF102405">
    <property type="entry name" value="MCP/YpsA-like"/>
    <property type="match status" value="1"/>
</dbReference>
<dbReference type="PANTHER" id="PTHR38440:SF1">
    <property type="entry name" value="UPF0398 PROTEIN SPR0331"/>
    <property type="match status" value="1"/>
</dbReference>
<name>A0A1Q8QNT3_9FIRM</name>
<evidence type="ECO:0000313" key="1">
    <source>
        <dbReference type="EMBL" id="OLN28984.1"/>
    </source>
</evidence>
<reference evidence="1 2" key="1">
    <citation type="submission" date="2016-09" db="EMBL/GenBank/DDBJ databases">
        <title>Complete genome of Desulfosporosinus sp. OL.</title>
        <authorList>
            <person name="Mardanov A."/>
            <person name="Beletsky A."/>
            <person name="Panova A."/>
            <person name="Karnachuk O."/>
            <person name="Ravin N."/>
        </authorList>
    </citation>
    <scope>NUCLEOTIDE SEQUENCE [LARGE SCALE GENOMIC DNA]</scope>
    <source>
        <strain evidence="1 2">OL</strain>
    </source>
</reference>
<keyword evidence="2" id="KW-1185">Reference proteome</keyword>